<dbReference type="Proteomes" id="UP000599383">
    <property type="component" value="Unassembled WGS sequence"/>
</dbReference>
<feature type="domain" description="Hedgehog/Intein (Hint)" evidence="1">
    <location>
        <begin position="121"/>
        <end position="258"/>
    </location>
</feature>
<dbReference type="Proteomes" id="UP000597886">
    <property type="component" value="Unassembled WGS sequence"/>
</dbReference>
<dbReference type="SUPFAM" id="SSF51294">
    <property type="entry name" value="Hedgehog/intein (Hint) domain"/>
    <property type="match status" value="1"/>
</dbReference>
<name>A0AA90YXT5_9RHOB</name>
<gene>
    <name evidence="2" type="ORF">GS617_15370</name>
    <name evidence="3" type="ORF">GS634_14135</name>
</gene>
<evidence type="ECO:0000313" key="2">
    <source>
        <dbReference type="EMBL" id="NOD31651.1"/>
    </source>
</evidence>
<reference evidence="3 5" key="1">
    <citation type="submission" date="2019-12" db="EMBL/GenBank/DDBJ databases">
        <title>Ruegeria JWLKs population differentiation of coral mucus and skeleton niches.</title>
        <authorList>
            <person name="Luo D."/>
        </authorList>
    </citation>
    <scope>NUCLEOTIDE SEQUENCE</scope>
    <source>
        <strain evidence="3">HKCCD6181</strain>
        <strain evidence="2 5">HKCCD6238</strain>
    </source>
</reference>
<dbReference type="EMBL" id="WVRA01000004">
    <property type="protein sequence ID" value="NOE19263.1"/>
    <property type="molecule type" value="Genomic_DNA"/>
</dbReference>
<dbReference type="AlphaFoldDB" id="A0AA90YXT5"/>
<dbReference type="Pfam" id="PF13403">
    <property type="entry name" value="Hint_2"/>
    <property type="match status" value="1"/>
</dbReference>
<dbReference type="EMBL" id="WVQY01000006">
    <property type="protein sequence ID" value="NOD31651.1"/>
    <property type="molecule type" value="Genomic_DNA"/>
</dbReference>
<accession>A0AA90YXT5</accession>
<evidence type="ECO:0000313" key="4">
    <source>
        <dbReference type="Proteomes" id="UP000597886"/>
    </source>
</evidence>
<organism evidence="3 4">
    <name type="scientific">Ruegeria atlantica</name>
    <dbReference type="NCBI Taxonomy" id="81569"/>
    <lineage>
        <taxon>Bacteria</taxon>
        <taxon>Pseudomonadati</taxon>
        <taxon>Pseudomonadota</taxon>
        <taxon>Alphaproteobacteria</taxon>
        <taxon>Rhodobacterales</taxon>
        <taxon>Roseobacteraceae</taxon>
        <taxon>Ruegeria</taxon>
    </lineage>
</organism>
<dbReference type="RefSeq" id="WP_171116607.1">
    <property type="nucleotide sequence ID" value="NZ_WVQY01000006.1"/>
</dbReference>
<evidence type="ECO:0000259" key="1">
    <source>
        <dbReference type="Pfam" id="PF13403"/>
    </source>
</evidence>
<sequence length="304" mass="32554">MPTTYRDQFFTFDPASPPPAGTAVAVSNFTLTDANDDNLIDAPSGDTVNGQDVTNSWPGDTVTINVSGVGNVTYTGTTFYLADGSRAFTPTDGQVLQPGTLVSTTFVNTQGPLNVGNLGPPCFTAGTMIATPEGERAVEGLKAGDLVITVDHGPQPLIWVGCTTVAAEGKLAPIRFDAGVFGLDRPLLVSPQHRMLIEDWQASYLFGHTEALVPAHTLVNDDTVKRVEGGEVEYFHLLFKQHEIVFANGAKSESYYPGHALSASDRETQSEVLHLFPELTGLDPMSLKTARPIVHPREARAFAI</sequence>
<dbReference type="Gene3D" id="2.170.16.10">
    <property type="entry name" value="Hedgehog/Intein (Hint) domain"/>
    <property type="match status" value="1"/>
</dbReference>
<evidence type="ECO:0000313" key="5">
    <source>
        <dbReference type="Proteomes" id="UP000599383"/>
    </source>
</evidence>
<evidence type="ECO:0000313" key="3">
    <source>
        <dbReference type="EMBL" id="NOE19263.1"/>
    </source>
</evidence>
<dbReference type="InterPro" id="IPR028992">
    <property type="entry name" value="Hedgehog/Intein_dom"/>
</dbReference>
<comment type="caution">
    <text evidence="3">The sequence shown here is derived from an EMBL/GenBank/DDBJ whole genome shotgun (WGS) entry which is preliminary data.</text>
</comment>
<protein>
    <submittedName>
        <fullName evidence="3">Type I secretion protein</fullName>
    </submittedName>
</protein>
<proteinExistence type="predicted"/>
<keyword evidence="5" id="KW-1185">Reference proteome</keyword>
<dbReference type="InterPro" id="IPR036844">
    <property type="entry name" value="Hint_dom_sf"/>
</dbReference>